<evidence type="ECO:0000256" key="2">
    <source>
        <dbReference type="ARBA" id="ARBA00022679"/>
    </source>
</evidence>
<evidence type="ECO:0000313" key="4">
    <source>
        <dbReference type="Proteomes" id="UP000183255"/>
    </source>
</evidence>
<organism evidence="3 4">
    <name type="scientific">Proteiniclasticum ruminis</name>
    <dbReference type="NCBI Taxonomy" id="398199"/>
    <lineage>
        <taxon>Bacteria</taxon>
        <taxon>Bacillati</taxon>
        <taxon>Bacillota</taxon>
        <taxon>Clostridia</taxon>
        <taxon>Eubacteriales</taxon>
        <taxon>Clostridiaceae</taxon>
        <taxon>Proteiniclasticum</taxon>
    </lineage>
</organism>
<gene>
    <name evidence="3" type="ORF">SAMN05421804_102196</name>
</gene>
<dbReference type="Gene3D" id="3.40.1080.10">
    <property type="entry name" value="Glutaconate Coenzyme A-transferase"/>
    <property type="match status" value="1"/>
</dbReference>
<dbReference type="InterPro" id="IPR004163">
    <property type="entry name" value="CoA_transf_BS"/>
</dbReference>
<dbReference type="AlphaFoldDB" id="A0A1G8K3W2"/>
<dbReference type="GO" id="GO:0008410">
    <property type="term" value="F:CoA-transferase activity"/>
    <property type="evidence" value="ECO:0007669"/>
    <property type="project" value="InterPro"/>
</dbReference>
<dbReference type="Pfam" id="PF01144">
    <property type="entry name" value="CoA_trans"/>
    <property type="match status" value="1"/>
</dbReference>
<dbReference type="SMART" id="SM00882">
    <property type="entry name" value="CoA_trans"/>
    <property type="match status" value="1"/>
</dbReference>
<reference evidence="3 4" key="1">
    <citation type="submission" date="2016-10" db="EMBL/GenBank/DDBJ databases">
        <authorList>
            <person name="de Groot N.N."/>
        </authorList>
    </citation>
    <scope>NUCLEOTIDE SEQUENCE [LARGE SCALE GENOMIC DNA]</scope>
    <source>
        <strain evidence="3 4">CGMCC 1.5058</strain>
    </source>
</reference>
<dbReference type="EMBL" id="FNDZ01000002">
    <property type="protein sequence ID" value="SDI38176.1"/>
    <property type="molecule type" value="Genomic_DNA"/>
</dbReference>
<dbReference type="InterPro" id="IPR037171">
    <property type="entry name" value="NagB/RpiA_transferase-like"/>
</dbReference>
<dbReference type="InterPro" id="IPR004165">
    <property type="entry name" value="CoA_trans_fam_I"/>
</dbReference>
<dbReference type="SUPFAM" id="SSF100950">
    <property type="entry name" value="NagB/RpiA/CoA transferase-like"/>
    <property type="match status" value="1"/>
</dbReference>
<accession>A0A1G8K3W2</accession>
<comment type="similarity">
    <text evidence="1">Belongs to the 3-oxoacid CoA-transferase subunit A family.</text>
</comment>
<protein>
    <submittedName>
        <fullName evidence="3">Acetate CoA/acetoacetate CoA-transferase alpha subunit</fullName>
    </submittedName>
</protein>
<dbReference type="PROSITE" id="PS01273">
    <property type="entry name" value="COA_TRANSF_1"/>
    <property type="match status" value="1"/>
</dbReference>
<dbReference type="InterPro" id="IPR012792">
    <property type="entry name" value="3-oxoacid_CoA-transf_A"/>
</dbReference>
<evidence type="ECO:0000313" key="3">
    <source>
        <dbReference type="EMBL" id="SDI38176.1"/>
    </source>
</evidence>
<dbReference type="Proteomes" id="UP000183255">
    <property type="component" value="Unassembled WGS sequence"/>
</dbReference>
<proteinExistence type="inferred from homology"/>
<dbReference type="NCBIfam" id="TIGR02429">
    <property type="entry name" value="pcaI_scoA_fam"/>
    <property type="match status" value="1"/>
</dbReference>
<name>A0A1G8K3W2_9CLOT</name>
<dbReference type="PANTHER" id="PTHR13707:SF60">
    <property type="entry name" value="ACETATE COA-TRANSFERASE SUBUNIT ALPHA"/>
    <property type="match status" value="1"/>
</dbReference>
<evidence type="ECO:0000256" key="1">
    <source>
        <dbReference type="ARBA" id="ARBA00005612"/>
    </source>
</evidence>
<keyword evidence="2 3" id="KW-0808">Transferase</keyword>
<sequence length="249" mass="27273">MYFLMIFRMNQSRIFELTLRLFIEIQERSFYMNKLIDLSQAIEHVKDGDTVMIGGFLAVGTPDRLIDALIEKGVKDLTLICNDSGFIDRGVGKMVVNRQFKKIIASHVGTNKETGRQMLSGETEVVLVPQGTLIEQIRAGGHGLGGVLTTTGLGTEVEKGKDKVTVDGKVYLLEKPLRADVALIFGNQVDKFGNIHYHGSTRNFNNMMAAAADITIVEAVEVVEVGDLDPNSVHTPGVFVNFIVDGGAF</sequence>
<dbReference type="PANTHER" id="PTHR13707">
    <property type="entry name" value="KETOACID-COENZYME A TRANSFERASE"/>
    <property type="match status" value="1"/>
</dbReference>